<name>A0A0R2XGN9_9BACT</name>
<dbReference type="NCBIfam" id="NF000582">
    <property type="entry name" value="PRK00006.1"/>
    <property type="match status" value="1"/>
</dbReference>
<dbReference type="GO" id="GO:0019171">
    <property type="term" value="F:(3R)-hydroxyacyl-[acyl-carrier-protein] dehydratase activity"/>
    <property type="evidence" value="ECO:0007669"/>
    <property type="project" value="UniProtKB-EC"/>
</dbReference>
<sequence>MTGISLHSGAKVRLTVKPAAAGSGYQFRRMDLADQPTIPAFLEKVKQVERATTLAEGSVKVSTVEHLLSALRGLEIDNALIELDANEPPIGDGSAAPFLEMLAQAGRKELEANRAVFEIREPVYVTTPDGGYMAALPHDGFKVSCTNANHTHHHTQFLSLEIGPENYAKEIGRARTFVFYEEVEPLLAKGLIKGGSLENAIVIRGESVMSKEPLRYPEEFVRHKILDIIGDLALFPIPIRGHILAAKTSHGLNLLFAKALYKAYRAYQSSLMPVENIPVGERAMDTNDVMKILPHRYPFLMVDRILRFEGETKAVGIKLVTINEPYFQGHFPGHPIMPGVMQIEAMAQVASILLLRNTENAGKLGYFMSVDKAKFRKPVMPGDLITMQVELTKSRGKIGKAEGQCLVNGEVVSEAELMFAIIDR</sequence>
<dbReference type="EC" id="4.2.1.59" evidence="16"/>
<comment type="cofactor">
    <cofactor evidence="1 15">
        <name>Zn(2+)</name>
        <dbReference type="ChEBI" id="CHEBI:29105"/>
    </cofactor>
</comment>
<dbReference type="AlphaFoldDB" id="A0A0R2XGN9"/>
<feature type="binding site" evidence="15">
    <location>
        <position position="227"/>
    </location>
    <ligand>
        <name>Zn(2+)</name>
        <dbReference type="ChEBI" id="CHEBI:29105"/>
    </ligand>
</feature>
<feature type="binding site" evidence="15">
    <location>
        <position position="223"/>
    </location>
    <ligand>
        <name>Zn(2+)</name>
        <dbReference type="ChEBI" id="CHEBI:29105"/>
    </ligand>
</feature>
<dbReference type="PANTHER" id="PTHR33694">
    <property type="entry name" value="UDP-3-O-ACYL-N-ACETYLGLUCOSAMINE DEACETYLASE 1, MITOCHONDRIAL-RELATED"/>
    <property type="match status" value="1"/>
</dbReference>
<evidence type="ECO:0000256" key="15">
    <source>
        <dbReference type="HAMAP-Rule" id="MF_00388"/>
    </source>
</evidence>
<dbReference type="InterPro" id="IPR004463">
    <property type="entry name" value="UDP-acyl_GlcNac_deAcase"/>
</dbReference>
<dbReference type="NCBIfam" id="TIGR01750">
    <property type="entry name" value="fabZ"/>
    <property type="match status" value="1"/>
</dbReference>
<keyword evidence="8 15" id="KW-0479">Metal-binding</keyword>
<evidence type="ECO:0000256" key="14">
    <source>
        <dbReference type="ARBA" id="ARBA00025049"/>
    </source>
</evidence>
<evidence type="ECO:0000256" key="8">
    <source>
        <dbReference type="ARBA" id="ARBA00022723"/>
    </source>
</evidence>
<dbReference type="EMBL" id="LIDM01000068">
    <property type="protein sequence ID" value="KRP32715.1"/>
    <property type="molecule type" value="Genomic_DNA"/>
</dbReference>
<evidence type="ECO:0000256" key="5">
    <source>
        <dbReference type="ARBA" id="ARBA00022490"/>
    </source>
</evidence>
<dbReference type="InterPro" id="IPR015870">
    <property type="entry name" value="UDP-acyl_N-AcGlcN_deAcase_N"/>
</dbReference>
<dbReference type="HAMAP" id="MF_00406">
    <property type="entry name" value="FabZ"/>
    <property type="match status" value="1"/>
</dbReference>
<proteinExistence type="inferred from homology"/>
<evidence type="ECO:0000256" key="16">
    <source>
        <dbReference type="HAMAP-Rule" id="MF_00406"/>
    </source>
</evidence>
<evidence type="ECO:0000256" key="13">
    <source>
        <dbReference type="ARBA" id="ARBA00024535"/>
    </source>
</evidence>
<dbReference type="GO" id="GO:0009245">
    <property type="term" value="P:lipid A biosynthetic process"/>
    <property type="evidence" value="ECO:0007669"/>
    <property type="project" value="UniProtKB-UniRule"/>
</dbReference>
<evidence type="ECO:0000256" key="3">
    <source>
        <dbReference type="ARBA" id="ARBA00004496"/>
    </source>
</evidence>
<evidence type="ECO:0000256" key="12">
    <source>
        <dbReference type="ARBA" id="ARBA00023239"/>
    </source>
</evidence>
<evidence type="ECO:0000313" key="17">
    <source>
        <dbReference type="EMBL" id="KRP32715.1"/>
    </source>
</evidence>
<dbReference type="GO" id="GO:0005737">
    <property type="term" value="C:cytoplasm"/>
    <property type="evidence" value="ECO:0007669"/>
    <property type="project" value="UniProtKB-SubCell"/>
</dbReference>
<keyword evidence="10 15" id="KW-0862">Zinc</keyword>
<gene>
    <name evidence="16" type="primary">fabZ</name>
    <name evidence="15" type="synonym">lpxC</name>
    <name evidence="17" type="ORF">ABS32_02735</name>
</gene>
<keyword evidence="11 15" id="KW-0443">Lipid metabolism</keyword>
<dbReference type="NCBIfam" id="TIGR00325">
    <property type="entry name" value="lpxC"/>
    <property type="match status" value="1"/>
</dbReference>
<keyword evidence="12 16" id="KW-0456">Lyase</keyword>
<protein>
    <recommendedName>
        <fullName evidence="15 16">Multifunctional fusion protein</fullName>
    </recommendedName>
    <domain>
        <recommendedName>
            <fullName evidence="16">3-hydroxyacyl-[acyl-carrier-protein] dehydratase FabZ</fullName>
            <ecNumber evidence="16">4.2.1.59</ecNumber>
        </recommendedName>
        <alternativeName>
            <fullName evidence="16">(3R)-hydroxymyristoyl-[acyl-carrier-protein] dehydratase</fullName>
        </alternativeName>
        <alternativeName>
            <fullName evidence="16">Beta-hydroxyacyl-ACP dehydratase</fullName>
            <shortName evidence="16">(3R)-hydroxymyristoyl-ACP dehydrase</shortName>
        </alternativeName>
    </domain>
    <domain>
        <recommendedName>
            <fullName evidence="15">UDP-3-O-acyl-N-acetylglucosamine deacetylase</fullName>
            <shortName evidence="15">UDP-3-O-acyl-GlcNAc deacetylase</shortName>
            <ecNumber evidence="15">3.5.1.108</ecNumber>
        </recommendedName>
        <alternativeName>
            <fullName evidence="15">UDP-3-O-[R-3-hydroxymyristoyl]-N-acetylglucosamine deacetylase</fullName>
        </alternativeName>
    </domain>
</protein>
<comment type="function">
    <text evidence="14 16">Involved in unsaturated fatty acids biosynthesis. Catalyzes the dehydration of short chain beta-hydroxyacyl-ACPs and long chain saturated and unsaturated beta-hydroxyacyl-ACPs.</text>
</comment>
<comment type="catalytic activity">
    <reaction evidence="13 15">
        <text>a UDP-3-O-[(3R)-3-hydroxyacyl]-N-acetyl-alpha-D-glucosamine + H2O = a UDP-3-O-[(3R)-3-hydroxyacyl]-alpha-D-glucosamine + acetate</text>
        <dbReference type="Rhea" id="RHEA:67816"/>
        <dbReference type="ChEBI" id="CHEBI:15377"/>
        <dbReference type="ChEBI" id="CHEBI:30089"/>
        <dbReference type="ChEBI" id="CHEBI:137740"/>
        <dbReference type="ChEBI" id="CHEBI:173225"/>
        <dbReference type="EC" id="3.5.1.108"/>
    </reaction>
</comment>
<dbReference type="GO" id="GO:0046872">
    <property type="term" value="F:metal ion binding"/>
    <property type="evidence" value="ECO:0007669"/>
    <property type="project" value="UniProtKB-KW"/>
</dbReference>
<comment type="similarity">
    <text evidence="15">Belongs to the LpxC family.</text>
</comment>
<dbReference type="Pfam" id="PF03331">
    <property type="entry name" value="LpxC"/>
    <property type="match status" value="1"/>
</dbReference>
<dbReference type="Proteomes" id="UP000051557">
    <property type="component" value="Unassembled WGS sequence"/>
</dbReference>
<keyword evidence="9 15" id="KW-0378">Hydrolase</keyword>
<dbReference type="GO" id="GO:0006633">
    <property type="term" value="P:fatty acid biosynthetic process"/>
    <property type="evidence" value="ECO:0007669"/>
    <property type="project" value="UniProtKB-UniRule"/>
</dbReference>
<dbReference type="InterPro" id="IPR010084">
    <property type="entry name" value="FabZ"/>
</dbReference>
<feature type="active site" description="Proton donor" evidence="15">
    <location>
        <position position="250"/>
    </location>
</feature>
<comment type="similarity">
    <text evidence="16">Belongs to the thioester dehydratase family. FabZ subfamily.</text>
</comment>
<comment type="pathway">
    <text evidence="4 15">Glycolipid biosynthesis; lipid IV(A) biosynthesis; lipid IV(A) from (3R)-3-hydroxytetradecanoyl-[acyl-carrier-protein] and UDP-N-acetyl-alpha-D-glucosamine: step 2/6.</text>
</comment>
<dbReference type="Gene3D" id="3.30.1700.10">
    <property type="entry name" value="lpxc deacetylase, domain 2"/>
    <property type="match status" value="1"/>
</dbReference>
<dbReference type="CDD" id="cd01288">
    <property type="entry name" value="FabZ"/>
    <property type="match status" value="1"/>
</dbReference>
<dbReference type="NCBIfam" id="NF009667">
    <property type="entry name" value="PRK13188.1"/>
    <property type="match status" value="1"/>
</dbReference>
<evidence type="ECO:0000256" key="4">
    <source>
        <dbReference type="ARBA" id="ARBA00005002"/>
    </source>
</evidence>
<dbReference type="SUPFAM" id="SSF54637">
    <property type="entry name" value="Thioesterase/thiol ester dehydrase-isomerase"/>
    <property type="match status" value="1"/>
</dbReference>
<evidence type="ECO:0000256" key="2">
    <source>
        <dbReference type="ARBA" id="ARBA00002923"/>
    </source>
</evidence>
<feature type="binding site" evidence="15">
    <location>
        <position position="66"/>
    </location>
    <ligand>
        <name>Zn(2+)</name>
        <dbReference type="ChEBI" id="CHEBI:29105"/>
    </ligand>
</feature>
<reference evidence="17 18" key="1">
    <citation type="submission" date="2015-10" db="EMBL/GenBank/DDBJ databases">
        <title>Metagenome-Assembled Genomes uncover a global brackish microbiome.</title>
        <authorList>
            <person name="Hugerth L.W."/>
            <person name="Larsson J."/>
            <person name="Alneberg J."/>
            <person name="Lindh M.V."/>
            <person name="Legrand C."/>
            <person name="Pinhassi J."/>
            <person name="Andersson A.F."/>
        </authorList>
    </citation>
    <scope>NUCLEOTIDE SEQUENCE [LARGE SCALE GENOMIC DNA]</scope>
    <source>
        <strain evidence="17">BACL9 MAG-120820-bin42</strain>
    </source>
</reference>
<dbReference type="InterPro" id="IPR013114">
    <property type="entry name" value="FabA_FabZ"/>
</dbReference>
<comment type="caution">
    <text evidence="17">The sequence shown here is derived from an EMBL/GenBank/DDBJ whole genome shotgun (WGS) entry which is preliminary data.</text>
</comment>
<dbReference type="SUPFAM" id="SSF54211">
    <property type="entry name" value="Ribosomal protein S5 domain 2-like"/>
    <property type="match status" value="2"/>
</dbReference>
<comment type="subcellular location">
    <subcellularLocation>
        <location evidence="3 16">Cytoplasm</location>
    </subcellularLocation>
</comment>
<dbReference type="Gene3D" id="3.30.230.20">
    <property type="entry name" value="lpxc deacetylase, domain 1"/>
    <property type="match status" value="1"/>
</dbReference>
<dbReference type="InterPro" id="IPR011334">
    <property type="entry name" value="UDP-acyl_GlcNac_deAcase_C"/>
</dbReference>
<comment type="catalytic activity">
    <reaction evidence="16">
        <text>a (3R)-hydroxyacyl-[ACP] = a (2E)-enoyl-[ACP] + H2O</text>
        <dbReference type="Rhea" id="RHEA:13097"/>
        <dbReference type="Rhea" id="RHEA-COMP:9925"/>
        <dbReference type="Rhea" id="RHEA-COMP:9945"/>
        <dbReference type="ChEBI" id="CHEBI:15377"/>
        <dbReference type="ChEBI" id="CHEBI:78784"/>
        <dbReference type="ChEBI" id="CHEBI:78827"/>
        <dbReference type="EC" id="4.2.1.59"/>
    </reaction>
</comment>
<dbReference type="UniPathway" id="UPA00359">
    <property type="reaction ID" value="UER00478"/>
</dbReference>
<evidence type="ECO:0000256" key="11">
    <source>
        <dbReference type="ARBA" id="ARBA00023098"/>
    </source>
</evidence>
<dbReference type="EC" id="3.5.1.108" evidence="15"/>
<keyword evidence="5 16" id="KW-0963">Cytoplasm</keyword>
<dbReference type="HAMAP" id="MF_00388">
    <property type="entry name" value="LpxC"/>
    <property type="match status" value="1"/>
</dbReference>
<dbReference type="PANTHER" id="PTHR33694:SF1">
    <property type="entry name" value="UDP-3-O-ACYL-N-ACETYLGLUCOSAMINE DEACETYLASE 1, MITOCHONDRIAL-RELATED"/>
    <property type="match status" value="1"/>
</dbReference>
<evidence type="ECO:0000256" key="9">
    <source>
        <dbReference type="ARBA" id="ARBA00022801"/>
    </source>
</evidence>
<dbReference type="InterPro" id="IPR029069">
    <property type="entry name" value="HotDog_dom_sf"/>
</dbReference>
<accession>A0A0R2XGN9</accession>
<dbReference type="InterPro" id="IPR020568">
    <property type="entry name" value="Ribosomal_Su5_D2-typ_SF"/>
</dbReference>
<comment type="function">
    <text evidence="2 15">Catalyzes the hydrolysis of UDP-3-O-myristoyl-N-acetylglucosamine to form UDP-3-O-myristoylglucosamine and acetate, the committed step in lipid A biosynthesis.</text>
</comment>
<evidence type="ECO:0000256" key="7">
    <source>
        <dbReference type="ARBA" id="ARBA00022556"/>
    </source>
</evidence>
<dbReference type="Pfam" id="PF07977">
    <property type="entry name" value="FabA"/>
    <property type="match status" value="1"/>
</dbReference>
<dbReference type="GO" id="GO:0016020">
    <property type="term" value="C:membrane"/>
    <property type="evidence" value="ECO:0007669"/>
    <property type="project" value="GOC"/>
</dbReference>
<evidence type="ECO:0000313" key="18">
    <source>
        <dbReference type="Proteomes" id="UP000051557"/>
    </source>
</evidence>
<evidence type="ECO:0000256" key="10">
    <source>
        <dbReference type="ARBA" id="ARBA00022833"/>
    </source>
</evidence>
<evidence type="ECO:0000256" key="1">
    <source>
        <dbReference type="ARBA" id="ARBA00001947"/>
    </source>
</evidence>
<organism evidence="17 18">
    <name type="scientific">Verrucomicrobia subdivision 6 bacterium BACL9 MAG-120820-bin42</name>
    <dbReference type="NCBI Taxonomy" id="1655634"/>
    <lineage>
        <taxon>Bacteria</taxon>
        <taxon>Pseudomonadati</taxon>
        <taxon>Verrucomicrobiota</taxon>
        <taxon>Verrucomicrobiia</taxon>
        <taxon>Verrucomicrobiales</taxon>
        <taxon>Verrucomicrobia subdivision 6</taxon>
    </lineage>
</organism>
<feature type="active site" evidence="16">
    <location>
        <position position="330"/>
    </location>
</feature>
<dbReference type="FunFam" id="3.10.129.10:FF:000001">
    <property type="entry name" value="3-hydroxyacyl-[acyl-carrier-protein] dehydratase FabZ"/>
    <property type="match status" value="1"/>
</dbReference>
<keyword evidence="6 15" id="KW-0444">Lipid biosynthesis</keyword>
<dbReference type="GO" id="GO:0103117">
    <property type="term" value="F:UDP-3-O-acyl-N-acetylglucosamine deacetylase activity"/>
    <property type="evidence" value="ECO:0007669"/>
    <property type="project" value="UniProtKB-UniRule"/>
</dbReference>
<dbReference type="Gene3D" id="3.10.129.10">
    <property type="entry name" value="Hotdog Thioesterase"/>
    <property type="match status" value="1"/>
</dbReference>
<keyword evidence="7 15" id="KW-0441">Lipid A biosynthesis</keyword>
<evidence type="ECO:0000256" key="6">
    <source>
        <dbReference type="ARBA" id="ARBA00022516"/>
    </source>
</evidence>